<evidence type="ECO:0000313" key="2">
    <source>
        <dbReference type="EMBL" id="PSH54386.1"/>
    </source>
</evidence>
<evidence type="ECO:0000256" key="1">
    <source>
        <dbReference type="SAM" id="MobiDB-lite"/>
    </source>
</evidence>
<protein>
    <submittedName>
        <fullName evidence="2">Uncharacterized protein</fullName>
    </submittedName>
</protein>
<name>A0A2P7AJL4_9HYPH</name>
<accession>A0A2P7AJL4</accession>
<gene>
    <name evidence="2" type="ORF">CU100_26535</name>
</gene>
<dbReference type="EMBL" id="PGGN01000012">
    <property type="protein sequence ID" value="PSH54386.1"/>
    <property type="molecule type" value="Genomic_DNA"/>
</dbReference>
<feature type="region of interest" description="Disordered" evidence="1">
    <location>
        <begin position="1"/>
        <end position="32"/>
    </location>
</feature>
<evidence type="ECO:0000313" key="3">
    <source>
        <dbReference type="Proteomes" id="UP000241158"/>
    </source>
</evidence>
<comment type="caution">
    <text evidence="2">The sequence shown here is derived from an EMBL/GenBank/DDBJ whole genome shotgun (WGS) entry which is preliminary data.</text>
</comment>
<organism evidence="2 3">
    <name type="scientific">Phyllobacterium endophyticum</name>
    <dbReference type="NCBI Taxonomy" id="1149773"/>
    <lineage>
        <taxon>Bacteria</taxon>
        <taxon>Pseudomonadati</taxon>
        <taxon>Pseudomonadota</taxon>
        <taxon>Alphaproteobacteria</taxon>
        <taxon>Hyphomicrobiales</taxon>
        <taxon>Phyllobacteriaceae</taxon>
        <taxon>Phyllobacterium</taxon>
    </lineage>
</organism>
<feature type="non-terminal residue" evidence="2">
    <location>
        <position position="63"/>
    </location>
</feature>
<reference evidence="3" key="1">
    <citation type="submission" date="2017-11" db="EMBL/GenBank/DDBJ databases">
        <authorList>
            <person name="Kuznetsova I."/>
            <person name="Sazanova A."/>
            <person name="Chirak E."/>
            <person name="Safronova V."/>
            <person name="Willems A."/>
        </authorList>
    </citation>
    <scope>NUCLEOTIDE SEQUENCE [LARGE SCALE GENOMIC DNA]</scope>
    <source>
        <strain evidence="3">PEPV15</strain>
    </source>
</reference>
<dbReference type="Proteomes" id="UP000241158">
    <property type="component" value="Unassembled WGS sequence"/>
</dbReference>
<proteinExistence type="predicted"/>
<dbReference type="AlphaFoldDB" id="A0A2P7AJL4"/>
<keyword evidence="3" id="KW-1185">Reference proteome</keyword>
<sequence length="63" mass="6720">MIPLNADPLRVRPTLDASSGSEKCAAKPQANVKRGSLVPPVGLQSGLFRTYAPAWSDLSLITR</sequence>